<proteinExistence type="predicted"/>
<dbReference type="EMBL" id="GBXM01019439">
    <property type="protein sequence ID" value="JAH89138.1"/>
    <property type="molecule type" value="Transcribed_RNA"/>
</dbReference>
<reference evidence="1" key="2">
    <citation type="journal article" date="2015" name="Fish Shellfish Immunol.">
        <title>Early steps in the European eel (Anguilla anguilla)-Vibrio vulnificus interaction in the gills: Role of the RtxA13 toxin.</title>
        <authorList>
            <person name="Callol A."/>
            <person name="Pajuelo D."/>
            <person name="Ebbesson L."/>
            <person name="Teles M."/>
            <person name="MacKenzie S."/>
            <person name="Amaro C."/>
        </authorList>
    </citation>
    <scope>NUCLEOTIDE SEQUENCE</scope>
</reference>
<name>A0A0E9WI24_ANGAN</name>
<dbReference type="AlphaFoldDB" id="A0A0E9WI24"/>
<organism evidence="1">
    <name type="scientific">Anguilla anguilla</name>
    <name type="common">European freshwater eel</name>
    <name type="synonym">Muraena anguilla</name>
    <dbReference type="NCBI Taxonomy" id="7936"/>
    <lineage>
        <taxon>Eukaryota</taxon>
        <taxon>Metazoa</taxon>
        <taxon>Chordata</taxon>
        <taxon>Craniata</taxon>
        <taxon>Vertebrata</taxon>
        <taxon>Euteleostomi</taxon>
        <taxon>Actinopterygii</taxon>
        <taxon>Neopterygii</taxon>
        <taxon>Teleostei</taxon>
        <taxon>Anguilliformes</taxon>
        <taxon>Anguillidae</taxon>
        <taxon>Anguilla</taxon>
    </lineage>
</organism>
<sequence>MQTCSKKCLTLVRSGPSRNINRLSSRLGQIRFT</sequence>
<protein>
    <submittedName>
        <fullName evidence="1">Uncharacterized protein</fullName>
    </submittedName>
</protein>
<evidence type="ECO:0000313" key="1">
    <source>
        <dbReference type="EMBL" id="JAH89138.1"/>
    </source>
</evidence>
<accession>A0A0E9WI24</accession>
<reference evidence="1" key="1">
    <citation type="submission" date="2014-11" db="EMBL/GenBank/DDBJ databases">
        <authorList>
            <person name="Amaro Gonzalez C."/>
        </authorList>
    </citation>
    <scope>NUCLEOTIDE SEQUENCE</scope>
</reference>